<evidence type="ECO:0000259" key="1">
    <source>
        <dbReference type="Pfam" id="PF04230"/>
    </source>
</evidence>
<dbReference type="OrthoDB" id="477186at2"/>
<dbReference type="Proteomes" id="UP000316125">
    <property type="component" value="Chromosome"/>
</dbReference>
<dbReference type="GO" id="GO:0016740">
    <property type="term" value="F:transferase activity"/>
    <property type="evidence" value="ECO:0007669"/>
    <property type="project" value="UniProtKB-KW"/>
</dbReference>
<accession>A0A4Y5YUV1</accession>
<keyword evidence="2" id="KW-0808">Transferase</keyword>
<organism evidence="2 3">
    <name type="scientific">Microbacterium foliorum</name>
    <dbReference type="NCBI Taxonomy" id="104336"/>
    <lineage>
        <taxon>Bacteria</taxon>
        <taxon>Bacillati</taxon>
        <taxon>Actinomycetota</taxon>
        <taxon>Actinomycetes</taxon>
        <taxon>Micrococcales</taxon>
        <taxon>Microbacteriaceae</taxon>
        <taxon>Microbacterium</taxon>
    </lineage>
</organism>
<evidence type="ECO:0000313" key="2">
    <source>
        <dbReference type="EMBL" id="QDE36662.1"/>
    </source>
</evidence>
<proteinExistence type="predicted"/>
<dbReference type="Pfam" id="PF04230">
    <property type="entry name" value="PS_pyruv_trans"/>
    <property type="match status" value="1"/>
</dbReference>
<reference evidence="2 3" key="1">
    <citation type="submission" date="2019-06" db="EMBL/GenBank/DDBJ databases">
        <title>Complete genome of Microbacterium foliorum M2.</title>
        <authorList>
            <person name="Cao G."/>
        </authorList>
    </citation>
    <scope>NUCLEOTIDE SEQUENCE [LARGE SCALE GENOMIC DNA]</scope>
    <source>
        <strain evidence="2 3">M2</strain>
    </source>
</reference>
<dbReference type="InterPro" id="IPR007345">
    <property type="entry name" value="Polysacch_pyruvyl_Trfase"/>
</dbReference>
<evidence type="ECO:0000313" key="3">
    <source>
        <dbReference type="Proteomes" id="UP000316125"/>
    </source>
</evidence>
<protein>
    <submittedName>
        <fullName evidence="2">Polysaccharide pyruvyl transferase family protein</fullName>
    </submittedName>
</protein>
<gene>
    <name evidence="2" type="ORF">FIV50_13735</name>
</gene>
<name>A0A4Y5YUV1_9MICO</name>
<dbReference type="AlphaFoldDB" id="A0A4Y5YUV1"/>
<dbReference type="EMBL" id="CP041040">
    <property type="protein sequence ID" value="QDE36662.1"/>
    <property type="molecule type" value="Genomic_DNA"/>
</dbReference>
<dbReference type="InterPro" id="IPR036237">
    <property type="entry name" value="Xyl_isomerase-like_sf"/>
</dbReference>
<dbReference type="SUPFAM" id="SSF51658">
    <property type="entry name" value="Xylose isomerase-like"/>
    <property type="match status" value="1"/>
</dbReference>
<feature type="domain" description="Polysaccharide pyruvyl transferase" evidence="1">
    <location>
        <begin position="14"/>
        <end position="271"/>
    </location>
</feature>
<sequence>MRDAFVQPSGQDDNLGDSALRAGLLQALTIAGARLHVHLVGQTSDYVSGLPLVSDGTVYSDRGKWLRASEDVTRPVYISNAGEISPQADQPYPQPDRAREMQRFLQRDGLVIAAGIGLKDLTAGAAVRFAPVLRHAALVSWRDVGSRDAAGFGQVAPDWAFAQGSSTSAWEDQGNRPFTAVTLRFDRPWPDDSWIRAVRELARRTGTTIVTVAQVARDAPRAVRLAEVLGGRYLVSPSTRHDDLDRHMRDVYARSLAVVSDRAHALIMGATEGAYPLGTAADPQKIERILAAAGIGALTGHHDSIADRADRLDSERIGLEGAVQASRAEIYSLTVRIRAVFDL</sequence>